<reference evidence="2 3" key="1">
    <citation type="submission" date="2019-09" db="EMBL/GenBank/DDBJ databases">
        <authorList>
            <person name="Depoorter E."/>
        </authorList>
    </citation>
    <scope>NUCLEOTIDE SEQUENCE [LARGE SCALE GENOMIC DNA]</scope>
    <source>
        <strain evidence="2">R-18112</strain>
    </source>
</reference>
<dbReference type="InterPro" id="IPR010982">
    <property type="entry name" value="Lambda_DNA-bd_dom_sf"/>
</dbReference>
<dbReference type="CDD" id="cd00093">
    <property type="entry name" value="HTH_XRE"/>
    <property type="match status" value="1"/>
</dbReference>
<dbReference type="SMART" id="SM00530">
    <property type="entry name" value="HTH_XRE"/>
    <property type="match status" value="1"/>
</dbReference>
<dbReference type="InterPro" id="IPR001387">
    <property type="entry name" value="Cro/C1-type_HTH"/>
</dbReference>
<accession>A0A6P3AT90</accession>
<protein>
    <submittedName>
        <fullName evidence="2">DNA-binding protein</fullName>
    </submittedName>
</protein>
<organism evidence="2 3">
    <name type="scientific">Burkholderia lata (strain ATCC 17760 / DSM 23089 / LMG 22485 / NCIMB 9086 / R18194 / 383)</name>
    <dbReference type="NCBI Taxonomy" id="482957"/>
    <lineage>
        <taxon>Bacteria</taxon>
        <taxon>Pseudomonadati</taxon>
        <taxon>Pseudomonadota</taxon>
        <taxon>Betaproteobacteria</taxon>
        <taxon>Burkholderiales</taxon>
        <taxon>Burkholderiaceae</taxon>
        <taxon>Burkholderia</taxon>
        <taxon>Burkholderia cepacia complex</taxon>
    </lineage>
</organism>
<proteinExistence type="predicted"/>
<dbReference type="Pfam" id="PF01381">
    <property type="entry name" value="HTH_3"/>
    <property type="match status" value="1"/>
</dbReference>
<sequence>MLEAHPKALIGNVDQNEQEPRRIAGGDHRMSKSLPVQFINGPDGTPAFVVIPYADYVAQQRVTPDPVPHEVVTRAVFDGSSPARAWREYLGLTRAEVAQRIGISRSDYAKREKREKLRKSVRRKIAAALGITLAQLDF</sequence>
<dbReference type="AlphaFoldDB" id="A0A6P3AT90"/>
<keyword evidence="2" id="KW-0238">DNA-binding</keyword>
<dbReference type="SUPFAM" id="SSF47413">
    <property type="entry name" value="lambda repressor-like DNA-binding domains"/>
    <property type="match status" value="1"/>
</dbReference>
<evidence type="ECO:0000259" key="1">
    <source>
        <dbReference type="PROSITE" id="PS50943"/>
    </source>
</evidence>
<evidence type="ECO:0000313" key="3">
    <source>
        <dbReference type="Proteomes" id="UP000494274"/>
    </source>
</evidence>
<dbReference type="Proteomes" id="UP000494274">
    <property type="component" value="Unassembled WGS sequence"/>
</dbReference>
<dbReference type="GO" id="GO:0003677">
    <property type="term" value="F:DNA binding"/>
    <property type="evidence" value="ECO:0007669"/>
    <property type="project" value="UniProtKB-KW"/>
</dbReference>
<name>A0A6P3AT90_BURL3</name>
<evidence type="ECO:0000313" key="2">
    <source>
        <dbReference type="EMBL" id="VWD50190.1"/>
    </source>
</evidence>
<gene>
    <name evidence="2" type="ORF">BLA18112_07428</name>
</gene>
<dbReference type="EMBL" id="CABVQI010000038">
    <property type="protein sequence ID" value="VWD50190.1"/>
    <property type="molecule type" value="Genomic_DNA"/>
</dbReference>
<feature type="domain" description="HTH cro/C1-type" evidence="1">
    <location>
        <begin position="84"/>
        <end position="136"/>
    </location>
</feature>
<dbReference type="Gene3D" id="1.10.260.40">
    <property type="entry name" value="lambda repressor-like DNA-binding domains"/>
    <property type="match status" value="1"/>
</dbReference>
<dbReference type="PROSITE" id="PS50943">
    <property type="entry name" value="HTH_CROC1"/>
    <property type="match status" value="1"/>
</dbReference>